<gene>
    <name evidence="9" type="ORF">F384_26670</name>
</gene>
<dbReference type="GO" id="GO:0006465">
    <property type="term" value="P:signal peptide processing"/>
    <property type="evidence" value="ECO:0007669"/>
    <property type="project" value="InterPro"/>
</dbReference>
<dbReference type="PRINTS" id="PR00727">
    <property type="entry name" value="LEADERPTASE"/>
</dbReference>
<evidence type="ECO:0000313" key="10">
    <source>
        <dbReference type="Proteomes" id="UP000034085"/>
    </source>
</evidence>
<dbReference type="InterPro" id="IPR019757">
    <property type="entry name" value="Pept_S26A_signal_pept_1_Lys-AS"/>
</dbReference>
<dbReference type="RefSeq" id="WP_046498998.1">
    <property type="nucleotide sequence ID" value="NZ_CP011133.1"/>
</dbReference>
<comment type="subcellular location">
    <subcellularLocation>
        <location evidence="7">Membrane</location>
        <topology evidence="7">Multi-pass membrane protein</topology>
    </subcellularLocation>
</comment>
<protein>
    <recommendedName>
        <fullName evidence="4 7">Signal peptidase I</fullName>
        <ecNumber evidence="3 7">3.4.21.89</ecNumber>
    </recommendedName>
</protein>
<dbReference type="GO" id="GO:0004252">
    <property type="term" value="F:serine-type endopeptidase activity"/>
    <property type="evidence" value="ECO:0007669"/>
    <property type="project" value="InterPro"/>
</dbReference>
<evidence type="ECO:0000256" key="4">
    <source>
        <dbReference type="ARBA" id="ARBA00019232"/>
    </source>
</evidence>
<name>A0A0F6U0B0_CITAM</name>
<keyword evidence="9" id="KW-0614">Plasmid</keyword>
<dbReference type="HOGENOM" id="CLU_1105948_0_0_6"/>
<reference evidence="9 10" key="1">
    <citation type="submission" date="2015-03" db="EMBL/GenBank/DDBJ databases">
        <title>Complete genome sequence of Citrobacter amalonaticus Y19.</title>
        <authorList>
            <person name="Park S."/>
        </authorList>
    </citation>
    <scope>NUCLEOTIDE SEQUENCE [LARGE SCALE GENOMIC DNA]</scope>
    <source>
        <strain evidence="9 10">Y19</strain>
        <plasmid evidence="10">Plasmid</plasmid>
    </source>
</reference>
<evidence type="ECO:0000256" key="7">
    <source>
        <dbReference type="RuleBase" id="RU362042"/>
    </source>
</evidence>
<dbReference type="Proteomes" id="UP000034085">
    <property type="component" value="Plasmid"/>
</dbReference>
<dbReference type="PROSITE" id="PS00761">
    <property type="entry name" value="SPASE_I_3"/>
    <property type="match status" value="1"/>
</dbReference>
<evidence type="ECO:0000256" key="3">
    <source>
        <dbReference type="ARBA" id="ARBA00013208"/>
    </source>
</evidence>
<dbReference type="PROSITE" id="PS00760">
    <property type="entry name" value="SPASE_I_2"/>
    <property type="match status" value="1"/>
</dbReference>
<feature type="active site" evidence="6">
    <location>
        <position position="101"/>
    </location>
</feature>
<dbReference type="PANTHER" id="PTHR43390:SF1">
    <property type="entry name" value="CHLOROPLAST PROCESSING PEPTIDASE"/>
    <property type="match status" value="1"/>
</dbReference>
<keyword evidence="7" id="KW-1133">Transmembrane helix</keyword>
<keyword evidence="7" id="KW-0472">Membrane</keyword>
<dbReference type="EC" id="3.4.21.89" evidence="3 7"/>
<accession>A0A0F6U0B0</accession>
<dbReference type="GO" id="GO:0009003">
    <property type="term" value="F:signal peptidase activity"/>
    <property type="evidence" value="ECO:0007669"/>
    <property type="project" value="UniProtKB-EC"/>
</dbReference>
<organism evidence="9 10">
    <name type="scientific">Citrobacter amalonaticus Y19</name>
    <dbReference type="NCBI Taxonomy" id="1261127"/>
    <lineage>
        <taxon>Bacteria</taxon>
        <taxon>Pseudomonadati</taxon>
        <taxon>Pseudomonadota</taxon>
        <taxon>Gammaproteobacteria</taxon>
        <taxon>Enterobacterales</taxon>
        <taxon>Enterobacteriaceae</taxon>
        <taxon>Citrobacter</taxon>
    </lineage>
</organism>
<dbReference type="KEGG" id="cama:F384_26670"/>
<feature type="domain" description="Peptidase S26" evidence="8">
    <location>
        <begin position="28"/>
        <end position="216"/>
    </location>
</feature>
<evidence type="ECO:0000256" key="1">
    <source>
        <dbReference type="ARBA" id="ARBA00000677"/>
    </source>
</evidence>
<comment type="catalytic activity">
    <reaction evidence="1 7">
        <text>Cleavage of hydrophobic, N-terminal signal or leader sequences from secreted and periplasmic proteins.</text>
        <dbReference type="EC" id="3.4.21.89"/>
    </reaction>
</comment>
<keyword evidence="7" id="KW-0812">Transmembrane</keyword>
<dbReference type="NCBIfam" id="TIGR02227">
    <property type="entry name" value="sigpep_I_bact"/>
    <property type="match status" value="1"/>
</dbReference>
<dbReference type="Pfam" id="PF10502">
    <property type="entry name" value="Peptidase_S26"/>
    <property type="match status" value="1"/>
</dbReference>
<dbReference type="InterPro" id="IPR019758">
    <property type="entry name" value="Pept_S26A_signal_pept_1_CS"/>
</dbReference>
<sequence length="242" mass="27295">MKPLIFVFIISVLYLAYQLLRSRRPKHWLIVSSSLSLAVILSFQFLGGVFLIPTESMSPTIKPGDLVIAQRVGGLFDHRAVQRGDVLVFNAPSVPGVYYVKRVLGIPGDTVTYNEDKVFSINGKQNGSLIKKDAFTTQYQAETDTAGQSYIFETDNRIGYVQTGKKWIIPEGYYFMVGDNRDHSLDSRYWDNPPGTPKNLRGLIHHESLVGRVNFKIVNLGFLARGDSGDRSIKQRQQPQQR</sequence>
<dbReference type="Gene3D" id="2.10.109.10">
    <property type="entry name" value="Umud Fragment, subunit A"/>
    <property type="match status" value="1"/>
</dbReference>
<dbReference type="GO" id="GO:0016020">
    <property type="term" value="C:membrane"/>
    <property type="evidence" value="ECO:0007669"/>
    <property type="project" value="UniProtKB-SubCell"/>
</dbReference>
<dbReference type="EMBL" id="CP011133">
    <property type="protein sequence ID" value="AKE62151.1"/>
    <property type="molecule type" value="Genomic_DNA"/>
</dbReference>
<evidence type="ECO:0000256" key="2">
    <source>
        <dbReference type="ARBA" id="ARBA00009370"/>
    </source>
</evidence>
<evidence type="ECO:0000313" key="9">
    <source>
        <dbReference type="EMBL" id="AKE62151.1"/>
    </source>
</evidence>
<dbReference type="InterPro" id="IPR019533">
    <property type="entry name" value="Peptidase_S26"/>
</dbReference>
<dbReference type="InterPro" id="IPR036286">
    <property type="entry name" value="LexA/Signal_pep-like_sf"/>
</dbReference>
<geneLocation type="plasmid" evidence="9">
    <name>unnamed</name>
</geneLocation>
<dbReference type="AlphaFoldDB" id="A0A0F6U0B0"/>
<feature type="transmembrane region" description="Helical" evidence="7">
    <location>
        <begin position="28"/>
        <end position="52"/>
    </location>
</feature>
<comment type="caution">
    <text evidence="7">Lacks conserved residue(s) required for the propagation of feature annotation.</text>
</comment>
<evidence type="ECO:0000259" key="8">
    <source>
        <dbReference type="Pfam" id="PF10502"/>
    </source>
</evidence>
<proteinExistence type="inferred from homology"/>
<feature type="active site" evidence="6">
    <location>
        <position position="56"/>
    </location>
</feature>
<dbReference type="InterPro" id="IPR000223">
    <property type="entry name" value="Pept_S26A_signal_pept_1"/>
</dbReference>
<dbReference type="PANTHER" id="PTHR43390">
    <property type="entry name" value="SIGNAL PEPTIDASE I"/>
    <property type="match status" value="1"/>
</dbReference>
<evidence type="ECO:0000256" key="5">
    <source>
        <dbReference type="ARBA" id="ARBA00022801"/>
    </source>
</evidence>
<evidence type="ECO:0000256" key="6">
    <source>
        <dbReference type="PIRSR" id="PIRSR600223-1"/>
    </source>
</evidence>
<dbReference type="CDD" id="cd06530">
    <property type="entry name" value="S26_SPase_I"/>
    <property type="match status" value="1"/>
</dbReference>
<comment type="similarity">
    <text evidence="2 7">Belongs to the peptidase S26 family.</text>
</comment>
<dbReference type="OrthoDB" id="9815782at2"/>
<dbReference type="SUPFAM" id="SSF51306">
    <property type="entry name" value="LexA/Signal peptidase"/>
    <property type="match status" value="1"/>
</dbReference>
<keyword evidence="5 7" id="KW-0378">Hydrolase</keyword>
<keyword evidence="7" id="KW-0645">Protease</keyword>
<dbReference type="PATRIC" id="fig|1261127.3.peg.5531"/>